<organism evidence="3 4">
    <name type="scientific">Thalassiosira oceanica</name>
    <name type="common">Marine diatom</name>
    <dbReference type="NCBI Taxonomy" id="159749"/>
    <lineage>
        <taxon>Eukaryota</taxon>
        <taxon>Sar</taxon>
        <taxon>Stramenopiles</taxon>
        <taxon>Ochrophyta</taxon>
        <taxon>Bacillariophyta</taxon>
        <taxon>Coscinodiscophyceae</taxon>
        <taxon>Thalassiosirophycidae</taxon>
        <taxon>Thalassiosirales</taxon>
        <taxon>Thalassiosiraceae</taxon>
        <taxon>Thalassiosira</taxon>
    </lineage>
</organism>
<feature type="domain" description="EF-hand" evidence="2">
    <location>
        <begin position="47"/>
        <end position="82"/>
    </location>
</feature>
<accession>K0REP3</accession>
<dbReference type="SUPFAM" id="SSF47473">
    <property type="entry name" value="EF-hand"/>
    <property type="match status" value="1"/>
</dbReference>
<comment type="caution">
    <text evidence="3">The sequence shown here is derived from an EMBL/GenBank/DDBJ whole genome shotgun (WGS) entry which is preliminary data.</text>
</comment>
<dbReference type="PROSITE" id="PS00018">
    <property type="entry name" value="EF_HAND_1"/>
    <property type="match status" value="2"/>
</dbReference>
<dbReference type="OrthoDB" id="191686at2759"/>
<dbReference type="eggNOG" id="ENOG502S2TD">
    <property type="taxonomic scope" value="Eukaryota"/>
</dbReference>
<dbReference type="InterPro" id="IPR008479">
    <property type="entry name" value="DUF760"/>
</dbReference>
<dbReference type="PANTHER" id="PTHR33598">
    <property type="entry name" value="OS02G0833400 PROTEIN"/>
    <property type="match status" value="1"/>
</dbReference>
<dbReference type="CDD" id="cd00051">
    <property type="entry name" value="EFh"/>
    <property type="match status" value="1"/>
</dbReference>
<protein>
    <recommendedName>
        <fullName evidence="2">EF-hand domain-containing protein</fullName>
    </recommendedName>
</protein>
<keyword evidence="4" id="KW-1185">Reference proteome</keyword>
<feature type="domain" description="EF-hand" evidence="2">
    <location>
        <begin position="84"/>
        <end position="119"/>
    </location>
</feature>
<dbReference type="SMART" id="SM00054">
    <property type="entry name" value="EFh"/>
    <property type="match status" value="2"/>
</dbReference>
<dbReference type="Gene3D" id="1.10.238.10">
    <property type="entry name" value="EF-hand"/>
    <property type="match status" value="1"/>
</dbReference>
<reference evidence="3 4" key="1">
    <citation type="journal article" date="2012" name="Genome Biol.">
        <title>Genome and low-iron response of an oceanic diatom adapted to chronic iron limitation.</title>
        <authorList>
            <person name="Lommer M."/>
            <person name="Specht M."/>
            <person name="Roy A.S."/>
            <person name="Kraemer L."/>
            <person name="Andreson R."/>
            <person name="Gutowska M.A."/>
            <person name="Wolf J."/>
            <person name="Bergner S.V."/>
            <person name="Schilhabel M.B."/>
            <person name="Klostermeier U.C."/>
            <person name="Beiko R.G."/>
            <person name="Rosenstiel P."/>
            <person name="Hippler M."/>
            <person name="Laroche J."/>
        </authorList>
    </citation>
    <scope>NUCLEOTIDE SEQUENCE [LARGE SCALE GENOMIC DNA]</scope>
    <source>
        <strain evidence="3 4">CCMP1005</strain>
    </source>
</reference>
<dbReference type="EMBL" id="AGNL01048880">
    <property type="protein sequence ID" value="EJK45042.1"/>
    <property type="molecule type" value="Genomic_DNA"/>
</dbReference>
<sequence>MGMETIVTASTEKLGNLCFQLMMTGYMFRNVEYLLALKSLMNLEASATLRDFREAFDRIDTDQNGFLDRQEIEALLADVYDGEPPAFEVETFLEFFDKNNDGQISWEEFERGFGNVKARESDDNGVNGIGLLPASMLEEDDEDIQIAEPSLSGTVEVELSDGKIIEVDAQEYVNDLKEQALALKRELMEEQGLSPSVQEDGGNSFINQAAPNPSGAGSIAGYIASLEGDVQSLTEGISPEVVDSMKRLVEFVLNDGRPETKGVADGKKEIELPGSALQQLALWQLVVGYRLRETEATKDWRQMME</sequence>
<dbReference type="Pfam" id="PF05542">
    <property type="entry name" value="DUF760"/>
    <property type="match status" value="2"/>
</dbReference>
<dbReference type="InterPro" id="IPR002048">
    <property type="entry name" value="EF_hand_dom"/>
</dbReference>
<evidence type="ECO:0000256" key="1">
    <source>
        <dbReference type="ARBA" id="ARBA00022837"/>
    </source>
</evidence>
<proteinExistence type="predicted"/>
<dbReference type="GO" id="GO:0005509">
    <property type="term" value="F:calcium ion binding"/>
    <property type="evidence" value="ECO:0007669"/>
    <property type="project" value="InterPro"/>
</dbReference>
<dbReference type="AlphaFoldDB" id="K0REP3"/>
<evidence type="ECO:0000313" key="3">
    <source>
        <dbReference type="EMBL" id="EJK45042.1"/>
    </source>
</evidence>
<evidence type="ECO:0000259" key="2">
    <source>
        <dbReference type="PROSITE" id="PS50222"/>
    </source>
</evidence>
<evidence type="ECO:0000313" key="4">
    <source>
        <dbReference type="Proteomes" id="UP000266841"/>
    </source>
</evidence>
<dbReference type="Proteomes" id="UP000266841">
    <property type="component" value="Unassembled WGS sequence"/>
</dbReference>
<keyword evidence="1" id="KW-0106">Calcium</keyword>
<dbReference type="PANTHER" id="PTHR33598:SF4">
    <property type="entry name" value="OS02G0833400 PROTEIN"/>
    <property type="match status" value="1"/>
</dbReference>
<dbReference type="Pfam" id="PF13499">
    <property type="entry name" value="EF-hand_7"/>
    <property type="match status" value="1"/>
</dbReference>
<gene>
    <name evidence="3" type="ORF">THAOC_36371</name>
</gene>
<dbReference type="InterPro" id="IPR018247">
    <property type="entry name" value="EF_Hand_1_Ca_BS"/>
</dbReference>
<dbReference type="InterPro" id="IPR011992">
    <property type="entry name" value="EF-hand-dom_pair"/>
</dbReference>
<dbReference type="PROSITE" id="PS50222">
    <property type="entry name" value="EF_HAND_2"/>
    <property type="match status" value="2"/>
</dbReference>
<name>K0REP3_THAOC</name>